<evidence type="ECO:0000259" key="1">
    <source>
        <dbReference type="Pfam" id="PF01636"/>
    </source>
</evidence>
<gene>
    <name evidence="2" type="ORF">HNR67_001396</name>
</gene>
<reference evidence="2 3" key="1">
    <citation type="submission" date="2020-08" db="EMBL/GenBank/DDBJ databases">
        <title>Sequencing the genomes of 1000 actinobacteria strains.</title>
        <authorList>
            <person name="Klenk H.-P."/>
        </authorList>
    </citation>
    <scope>NUCLEOTIDE SEQUENCE [LARGE SCALE GENOMIC DNA]</scope>
    <source>
        <strain evidence="2 3">DSM 44230</strain>
    </source>
</reference>
<protein>
    <submittedName>
        <fullName evidence="2">Aminoglycoside phosphotransferase (APT) family kinase protein</fullName>
    </submittedName>
</protein>
<keyword evidence="3" id="KW-1185">Reference proteome</keyword>
<dbReference type="GO" id="GO:0016301">
    <property type="term" value="F:kinase activity"/>
    <property type="evidence" value="ECO:0007669"/>
    <property type="project" value="UniProtKB-KW"/>
</dbReference>
<proteinExistence type="predicted"/>
<dbReference type="RefSeq" id="WP_312986659.1">
    <property type="nucleotide sequence ID" value="NZ_BAAAUI010000006.1"/>
</dbReference>
<dbReference type="InterPro" id="IPR051678">
    <property type="entry name" value="AGP_Transferase"/>
</dbReference>
<dbReference type="Pfam" id="PF01636">
    <property type="entry name" value="APH"/>
    <property type="match status" value="1"/>
</dbReference>
<dbReference type="EMBL" id="JACHMH010000001">
    <property type="protein sequence ID" value="MBB4675278.1"/>
    <property type="molecule type" value="Genomic_DNA"/>
</dbReference>
<sequence length="284" mass="31348">MLVTAGTAAGVRTAGAHLIRDGANVLFALADDVVARISRAGGLRGAERELRTARWLAAQGIPVVRVADLEQPILVGEHVVTWWAKLPEHRPATPAELGAVLRDLHAVPIPTDLGPANPDPFGRMVARVSAARWLGSKDRDWLGEFLAEWRHEYENLPPGRPDCVVHGDAWQGNVVVPRQGRPVLLDLDHVGLGRPEWDLVSLAVDHTDFNRVSAEEYQAFVLAYGGYDPRDWPGYRTLATVHELRWTTFVLSKGDLSPAAAREARHRLSCLRGEVARPWSWSAF</sequence>
<organism evidence="2 3">
    <name type="scientific">Crossiella cryophila</name>
    <dbReference type="NCBI Taxonomy" id="43355"/>
    <lineage>
        <taxon>Bacteria</taxon>
        <taxon>Bacillati</taxon>
        <taxon>Actinomycetota</taxon>
        <taxon>Actinomycetes</taxon>
        <taxon>Pseudonocardiales</taxon>
        <taxon>Pseudonocardiaceae</taxon>
        <taxon>Crossiella</taxon>
    </lineage>
</organism>
<dbReference type="Gene3D" id="3.90.1200.10">
    <property type="match status" value="1"/>
</dbReference>
<dbReference type="InterPro" id="IPR002575">
    <property type="entry name" value="Aminoglycoside_PTrfase"/>
</dbReference>
<evidence type="ECO:0000313" key="2">
    <source>
        <dbReference type="EMBL" id="MBB4675278.1"/>
    </source>
</evidence>
<dbReference type="PANTHER" id="PTHR21310">
    <property type="entry name" value="AMINOGLYCOSIDE PHOSPHOTRANSFERASE-RELATED-RELATED"/>
    <property type="match status" value="1"/>
</dbReference>
<comment type="caution">
    <text evidence="2">The sequence shown here is derived from an EMBL/GenBank/DDBJ whole genome shotgun (WGS) entry which is preliminary data.</text>
</comment>
<dbReference type="SUPFAM" id="SSF56112">
    <property type="entry name" value="Protein kinase-like (PK-like)"/>
    <property type="match status" value="1"/>
</dbReference>
<dbReference type="Proteomes" id="UP000533598">
    <property type="component" value="Unassembled WGS sequence"/>
</dbReference>
<dbReference type="PANTHER" id="PTHR21310:SF40">
    <property type="entry name" value="AMINOGLYCOSIDE PHOSPHOTRANSFERASE DOMAIN-CONTAINING PROTEIN-RELATED"/>
    <property type="match status" value="1"/>
</dbReference>
<name>A0A7W7FSC7_9PSEU</name>
<dbReference type="InterPro" id="IPR011009">
    <property type="entry name" value="Kinase-like_dom_sf"/>
</dbReference>
<dbReference type="AlphaFoldDB" id="A0A7W7FSC7"/>
<evidence type="ECO:0000313" key="3">
    <source>
        <dbReference type="Proteomes" id="UP000533598"/>
    </source>
</evidence>
<keyword evidence="2" id="KW-0808">Transferase</keyword>
<feature type="domain" description="Aminoglycoside phosphotransferase" evidence="1">
    <location>
        <begin position="31"/>
        <end position="236"/>
    </location>
</feature>
<accession>A0A7W7FSC7</accession>
<keyword evidence="2" id="KW-0418">Kinase</keyword>